<dbReference type="NCBIfam" id="TIGR00914">
    <property type="entry name" value="2A0601"/>
    <property type="match status" value="1"/>
</dbReference>
<feature type="transmembrane region" description="Helical" evidence="8">
    <location>
        <begin position="458"/>
        <end position="476"/>
    </location>
</feature>
<comment type="caution">
    <text evidence="9">The sequence shown here is derived from an EMBL/GenBank/DDBJ whole genome shotgun (WGS) entry which is preliminary data.</text>
</comment>
<feature type="transmembrane region" description="Helical" evidence="8">
    <location>
        <begin position="378"/>
        <end position="397"/>
    </location>
</feature>
<dbReference type="EMBL" id="JACHVC010000006">
    <property type="protein sequence ID" value="MBC2605112.1"/>
    <property type="molecule type" value="Genomic_DNA"/>
</dbReference>
<evidence type="ECO:0000256" key="1">
    <source>
        <dbReference type="ARBA" id="ARBA00004651"/>
    </source>
</evidence>
<dbReference type="PRINTS" id="PR00702">
    <property type="entry name" value="ACRIFLAVINRP"/>
</dbReference>
<dbReference type="Gene3D" id="3.30.70.1430">
    <property type="entry name" value="Multidrug efflux transporter AcrB pore domain"/>
    <property type="match status" value="2"/>
</dbReference>
<dbReference type="Gene3D" id="3.30.2090.10">
    <property type="entry name" value="Multidrug efflux transporter AcrB TolC docking domain, DN and DC subdomains"/>
    <property type="match status" value="2"/>
</dbReference>
<protein>
    <submittedName>
        <fullName evidence="9">Efflux RND transporter permease subunit</fullName>
    </submittedName>
</protein>
<dbReference type="Gene3D" id="1.20.1640.10">
    <property type="entry name" value="Multidrug efflux transporter AcrB transmembrane domain"/>
    <property type="match status" value="2"/>
</dbReference>
<evidence type="ECO:0000256" key="7">
    <source>
        <dbReference type="ARBA" id="ARBA00023136"/>
    </source>
</evidence>
<keyword evidence="3" id="KW-0813">Transport</keyword>
<accession>A0A7X1B3V4</accession>
<reference evidence="9 10" key="1">
    <citation type="submission" date="2020-07" db="EMBL/GenBank/DDBJ databases">
        <authorList>
            <person name="Feng X."/>
        </authorList>
    </citation>
    <scope>NUCLEOTIDE SEQUENCE [LARGE SCALE GENOMIC DNA]</scope>
    <source>
        <strain evidence="9 10">JCM23202</strain>
    </source>
</reference>
<dbReference type="PANTHER" id="PTHR32063">
    <property type="match status" value="1"/>
</dbReference>
<dbReference type="Pfam" id="PF00873">
    <property type="entry name" value="ACR_tran"/>
    <property type="match status" value="1"/>
</dbReference>
<dbReference type="SUPFAM" id="SSF82714">
    <property type="entry name" value="Multidrug efflux transporter AcrB TolC docking domain, DN and DC subdomains"/>
    <property type="match status" value="2"/>
</dbReference>
<keyword evidence="7 8" id="KW-0472">Membrane</keyword>
<proteinExistence type="inferred from homology"/>
<dbReference type="Gene3D" id="3.30.70.1320">
    <property type="entry name" value="Multidrug efflux transporter AcrB pore domain like"/>
    <property type="match status" value="1"/>
</dbReference>
<evidence type="ECO:0000256" key="2">
    <source>
        <dbReference type="ARBA" id="ARBA00010942"/>
    </source>
</evidence>
<organism evidence="9 10">
    <name type="scientific">Pelagicoccus albus</name>
    <dbReference type="NCBI Taxonomy" id="415222"/>
    <lineage>
        <taxon>Bacteria</taxon>
        <taxon>Pseudomonadati</taxon>
        <taxon>Verrucomicrobiota</taxon>
        <taxon>Opitutia</taxon>
        <taxon>Puniceicoccales</taxon>
        <taxon>Pelagicoccaceae</taxon>
        <taxon>Pelagicoccus</taxon>
    </lineage>
</organism>
<evidence type="ECO:0000256" key="6">
    <source>
        <dbReference type="ARBA" id="ARBA00022989"/>
    </source>
</evidence>
<evidence type="ECO:0000313" key="9">
    <source>
        <dbReference type="EMBL" id="MBC2605112.1"/>
    </source>
</evidence>
<dbReference type="GO" id="GO:0005886">
    <property type="term" value="C:plasma membrane"/>
    <property type="evidence" value="ECO:0007669"/>
    <property type="project" value="UniProtKB-SubCell"/>
</dbReference>
<feature type="transmembrane region" description="Helical" evidence="8">
    <location>
        <begin position="354"/>
        <end position="371"/>
    </location>
</feature>
<sequence>MLNALIRFSLSQRALVIVFSAVVLVWGVKTALELPVEVLPDLTKPTVTLLTEAGGFAPEEVETLVTIPLENALMGASGVTRLRSVNDVGLSLIFVEFEWGTDIYRARQFVQERIGGVAEQLPEGVSPYMTPVASLMGNILLVGLFDPTGDMEPRELRALADWTVARRLQSIPGVAEVLAMGGGVKQVQVQPLPDRMLALGVSYEEIHRAAANAVRNTTGGFLTESAQEIMVRNLAMTTDLNEISDTVVSYDQDRPIRIRDVANVVWGVEPMRGDAGLGTKLSGMGDFDAAEAKGYPGVILSITKSPGFDTLDLTGKVEAVLEELRPSLPEGVRLVTVYRQSDFIDLSIGNLKEALLDGSIMVAIVLFLFLLNFRITLITLTAIPLSLGITVIVFDFWGLSVNSMTLGGLAVAIGMVVDDAIVDVENVFRRLRENVAQKHPKPNLEVIASASREVRSSILYATVLIILVFLPLMALSGVEGRLFSPIAVATIVSMAASFVVSLTVIPVLSSYLLKPKAGVEHKDGFVVRALKWFFEKTWLRLSLAQPLLVLGITGVLLFFAYSSYVRMGGNFLPAFREPTLLVAMTSAPGTSLKQTTELAMVAQDLLLEVPEVETLGFRAGRAERGDHVVPVSTVEFDVEFKKDFERSPKEVVEDIRNRMRSIPGTFSAMSGPLADRVGHMLSGVSAKVAVKVFGPDLEELRTIGSQIVDIARSIPGLEEARMEQQAPIPQLRIEVDRKRALAYGVTPGELNDQLAALMGGDAVAEVYEGQRVYDLVVRLPLEWRESPDRLAEMYIDTMSGQRIPLSYVADIRQANGPNTILRENTLRRFVVSINPTVDDLNTVVETLQREVTEQIKLPVGYSISYEGEYQAQMEARRMIAIVSTIVLLVIVFLLFSYFKGFGFVLLVLTIVPISLIGSVFYTRITLDTVSIATLVGFIAVAGIAARNNIMLISHYLRLMRFEGEPFGRAMVVRGTLERLVPILMTAISAGLALIPLVIAAEEPGKEILSPVAVVIIGGLVSSTLLGLGVTPALFLSFCRKSALKSIRLKSAASE</sequence>
<feature type="transmembrane region" description="Helical" evidence="8">
    <location>
        <begin position="934"/>
        <end position="958"/>
    </location>
</feature>
<feature type="transmembrane region" description="Helical" evidence="8">
    <location>
        <begin position="979"/>
        <end position="999"/>
    </location>
</feature>
<dbReference type="GO" id="GO:0008324">
    <property type="term" value="F:monoatomic cation transmembrane transporter activity"/>
    <property type="evidence" value="ECO:0007669"/>
    <property type="project" value="InterPro"/>
</dbReference>
<dbReference type="Gene3D" id="3.30.70.1440">
    <property type="entry name" value="Multidrug efflux transporter AcrB pore domain"/>
    <property type="match status" value="1"/>
</dbReference>
<dbReference type="SUPFAM" id="SSF82866">
    <property type="entry name" value="Multidrug efflux transporter AcrB transmembrane domain"/>
    <property type="match status" value="2"/>
</dbReference>
<evidence type="ECO:0000256" key="8">
    <source>
        <dbReference type="SAM" id="Phobius"/>
    </source>
</evidence>
<evidence type="ECO:0000313" key="10">
    <source>
        <dbReference type="Proteomes" id="UP000526501"/>
    </source>
</evidence>
<dbReference type="InterPro" id="IPR004763">
    <property type="entry name" value="CusA-like"/>
</dbReference>
<feature type="transmembrane region" description="Helical" evidence="8">
    <location>
        <begin position="482"/>
        <end position="508"/>
    </location>
</feature>
<dbReference type="GO" id="GO:0042910">
    <property type="term" value="F:xenobiotic transmembrane transporter activity"/>
    <property type="evidence" value="ECO:0007669"/>
    <property type="project" value="TreeGrafter"/>
</dbReference>
<evidence type="ECO:0000256" key="4">
    <source>
        <dbReference type="ARBA" id="ARBA00022475"/>
    </source>
</evidence>
<keyword evidence="6 8" id="KW-1133">Transmembrane helix</keyword>
<feature type="transmembrane region" description="Helical" evidence="8">
    <location>
        <begin position="878"/>
        <end position="898"/>
    </location>
</feature>
<dbReference type="InterPro" id="IPR001036">
    <property type="entry name" value="Acrflvin-R"/>
</dbReference>
<dbReference type="PANTHER" id="PTHR32063:SF4">
    <property type="entry name" value="SLR6043 PROTEIN"/>
    <property type="match status" value="1"/>
</dbReference>
<comment type="subcellular location">
    <subcellularLocation>
        <location evidence="1">Cell membrane</location>
        <topology evidence="1">Multi-pass membrane protein</topology>
    </subcellularLocation>
</comment>
<feature type="transmembrane region" description="Helical" evidence="8">
    <location>
        <begin position="903"/>
        <end position="922"/>
    </location>
</feature>
<evidence type="ECO:0000256" key="5">
    <source>
        <dbReference type="ARBA" id="ARBA00022692"/>
    </source>
</evidence>
<dbReference type="Proteomes" id="UP000526501">
    <property type="component" value="Unassembled WGS sequence"/>
</dbReference>
<keyword evidence="10" id="KW-1185">Reference proteome</keyword>
<feature type="transmembrane region" description="Helical" evidence="8">
    <location>
        <begin position="538"/>
        <end position="561"/>
    </location>
</feature>
<name>A0A7X1B3V4_9BACT</name>
<dbReference type="RefSeq" id="WP_185659005.1">
    <property type="nucleotide sequence ID" value="NZ_CAWPOO010000006.1"/>
</dbReference>
<feature type="transmembrane region" description="Helical" evidence="8">
    <location>
        <begin position="1011"/>
        <end position="1037"/>
    </location>
</feature>
<gene>
    <name evidence="9" type="ORF">H5P27_03560</name>
</gene>
<comment type="similarity">
    <text evidence="2">Belongs to the resistance-nodulation-cell division (RND) (TC 2.A.6) family.</text>
</comment>
<dbReference type="InterPro" id="IPR027463">
    <property type="entry name" value="AcrB_DN_DC_subdom"/>
</dbReference>
<dbReference type="AlphaFoldDB" id="A0A7X1B3V4"/>
<evidence type="ECO:0000256" key="3">
    <source>
        <dbReference type="ARBA" id="ARBA00022448"/>
    </source>
</evidence>
<keyword evidence="5 8" id="KW-0812">Transmembrane</keyword>
<feature type="transmembrane region" description="Helical" evidence="8">
    <location>
        <begin position="403"/>
        <end position="422"/>
    </location>
</feature>
<keyword evidence="4" id="KW-1003">Cell membrane</keyword>
<dbReference type="SUPFAM" id="SSF82693">
    <property type="entry name" value="Multidrug efflux transporter AcrB pore domain, PN1, PN2, PC1 and PC2 subdomains"/>
    <property type="match status" value="2"/>
</dbReference>